<evidence type="ECO:0000313" key="4">
    <source>
        <dbReference type="Proteomes" id="UP000694520"/>
    </source>
</evidence>
<dbReference type="CDD" id="cd01650">
    <property type="entry name" value="RT_nLTR_like"/>
    <property type="match status" value="1"/>
</dbReference>
<proteinExistence type="predicted"/>
<evidence type="ECO:0000256" key="1">
    <source>
        <dbReference type="ARBA" id="ARBA00012493"/>
    </source>
</evidence>
<dbReference type="SUPFAM" id="SSF56672">
    <property type="entry name" value="DNA/RNA polymerases"/>
    <property type="match status" value="1"/>
</dbReference>
<name>A0A8B9X489_BOSMU</name>
<sequence>MKVGKTNRPFRYDLNQIPYVYTVEATNRFKGLDLIECLENYVRRIMTLYRRQGPRPSPRKRNAKKAKWLSEEALQIVVKRKEKGNGEKERYTHLNAEFQRIARRDKKAFLSDQCKDIEENNRMGKTRDVFKKIRDTKGKFHAKMASIKDRNGMDLTEAEDIKKRWQEYTEELYKKDLHDPDNHDGVITHLELDILECEIKWALGSITTNKASGSDGIPVELFQILKDDAVKVLHSICQQIWKTQQWPQDWKRSVFIPIPKKGNAKECSNYCTISLISHAGKVMLKILQSRLPQVHMNRELADVQAGFRRGRGTRDQFANICWIVEKARAFQKSIYFCFIDIAKSFDCMDHNKLWEIIKEMGISDHLTCLLRNLYAGQEATVRTGHGTTDCFQIGKGVRQGCILSPCLFNFYAEYIMRNSRLEEAQAGIKIAGRNINNFRYADDTTLMAESEEELKSLLMKVKEESEKVALKFNIQKTKIMASGPITSWQINGETVETVRDLILGGSKITAGGDCSYEIKRCLLFGRKVITNLDSILKSRDITLPTKVLLIKAMVFPVVTYGCESWTIKKVECQRIDAFELWCWRRLESSLDLKEIQLVQSKGNQS</sequence>
<dbReference type="InterPro" id="IPR043502">
    <property type="entry name" value="DNA/RNA_pol_sf"/>
</dbReference>
<dbReference type="GO" id="GO:0003964">
    <property type="term" value="F:RNA-directed DNA polymerase activity"/>
    <property type="evidence" value="ECO:0007669"/>
    <property type="project" value="UniProtKB-EC"/>
</dbReference>
<protein>
    <recommendedName>
        <fullName evidence="1">RNA-directed DNA polymerase</fullName>
        <ecNumber evidence="1">2.7.7.49</ecNumber>
    </recommendedName>
</protein>
<dbReference type="Pfam" id="PF00078">
    <property type="entry name" value="RVT_1"/>
    <property type="match status" value="1"/>
</dbReference>
<reference evidence="3" key="1">
    <citation type="submission" date="2019-05" db="EMBL/GenBank/DDBJ databases">
        <authorList>
            <person name="Zhang S."/>
            <person name="Liu J."/>
        </authorList>
    </citation>
    <scope>NUCLEOTIDE SEQUENCE [LARGE SCALE GENOMIC DNA]</scope>
</reference>
<dbReference type="PROSITE" id="PS50878">
    <property type="entry name" value="RT_POL"/>
    <property type="match status" value="1"/>
</dbReference>
<accession>A0A8B9X489</accession>
<dbReference type="AlphaFoldDB" id="A0A8B9X489"/>
<organism evidence="3 4">
    <name type="scientific">Bos mutus grunniens</name>
    <name type="common">Wild yak</name>
    <name type="synonym">Bos grunniens</name>
    <dbReference type="NCBI Taxonomy" id="30521"/>
    <lineage>
        <taxon>Eukaryota</taxon>
        <taxon>Metazoa</taxon>
        <taxon>Chordata</taxon>
        <taxon>Craniata</taxon>
        <taxon>Vertebrata</taxon>
        <taxon>Euteleostomi</taxon>
        <taxon>Mammalia</taxon>
        <taxon>Eutheria</taxon>
        <taxon>Laurasiatheria</taxon>
        <taxon>Artiodactyla</taxon>
        <taxon>Ruminantia</taxon>
        <taxon>Pecora</taxon>
        <taxon>Bovidae</taxon>
        <taxon>Bovinae</taxon>
        <taxon>Bos</taxon>
    </lineage>
</organism>
<dbReference type="InterPro" id="IPR000477">
    <property type="entry name" value="RT_dom"/>
</dbReference>
<reference evidence="3" key="2">
    <citation type="submission" date="2025-08" db="UniProtKB">
        <authorList>
            <consortium name="Ensembl"/>
        </authorList>
    </citation>
    <scope>IDENTIFICATION</scope>
</reference>
<keyword evidence="4" id="KW-1185">Reference proteome</keyword>
<feature type="domain" description="Reverse transcriptase" evidence="2">
    <location>
        <begin position="239"/>
        <end position="503"/>
    </location>
</feature>
<dbReference type="PANTHER" id="PTHR47027:SF8">
    <property type="entry name" value="RIBONUCLEASE H"/>
    <property type="match status" value="1"/>
</dbReference>
<dbReference type="PANTHER" id="PTHR47027">
    <property type="entry name" value="REVERSE TRANSCRIPTASE DOMAIN-CONTAINING PROTEIN"/>
    <property type="match status" value="1"/>
</dbReference>
<dbReference type="GeneTree" id="ENSGT01150000286929"/>
<reference evidence="3" key="3">
    <citation type="submission" date="2025-09" db="UniProtKB">
        <authorList>
            <consortium name="Ensembl"/>
        </authorList>
    </citation>
    <scope>IDENTIFICATION</scope>
</reference>
<dbReference type="Proteomes" id="UP000694520">
    <property type="component" value="Chromosome 22"/>
</dbReference>
<dbReference type="Ensembl" id="ENSBGRT00000018850.1">
    <property type="protein sequence ID" value="ENSBGRP00000016301.1"/>
    <property type="gene ID" value="ENSBGRG00000010288.1"/>
</dbReference>
<evidence type="ECO:0000313" key="3">
    <source>
        <dbReference type="Ensembl" id="ENSBGRP00000016301.1"/>
    </source>
</evidence>
<dbReference type="EC" id="2.7.7.49" evidence="1"/>
<evidence type="ECO:0000259" key="2">
    <source>
        <dbReference type="PROSITE" id="PS50878"/>
    </source>
</evidence>